<evidence type="ECO:0000256" key="3">
    <source>
        <dbReference type="ARBA" id="ARBA00022692"/>
    </source>
</evidence>
<feature type="transmembrane region" description="Helical" evidence="6">
    <location>
        <begin position="141"/>
        <end position="160"/>
    </location>
</feature>
<evidence type="ECO:0000256" key="5">
    <source>
        <dbReference type="ARBA" id="ARBA00023136"/>
    </source>
</evidence>
<feature type="transmembrane region" description="Helical" evidence="6">
    <location>
        <begin position="211"/>
        <end position="233"/>
    </location>
</feature>
<keyword evidence="3 6" id="KW-0812">Transmembrane</keyword>
<feature type="transmembrane region" description="Helical" evidence="6">
    <location>
        <begin position="350"/>
        <end position="371"/>
    </location>
</feature>
<feature type="transmembrane region" description="Helical" evidence="6">
    <location>
        <begin position="23"/>
        <end position="44"/>
    </location>
</feature>
<organism evidence="7 8">
    <name type="scientific">Ktedonospora formicarum</name>
    <dbReference type="NCBI Taxonomy" id="2778364"/>
    <lineage>
        <taxon>Bacteria</taxon>
        <taxon>Bacillati</taxon>
        <taxon>Chloroflexota</taxon>
        <taxon>Ktedonobacteria</taxon>
        <taxon>Ktedonobacterales</taxon>
        <taxon>Ktedonobacteraceae</taxon>
        <taxon>Ktedonospora</taxon>
    </lineage>
</organism>
<feature type="transmembrane region" description="Helical" evidence="6">
    <location>
        <begin position="50"/>
        <end position="72"/>
    </location>
</feature>
<feature type="transmembrane region" description="Helical" evidence="6">
    <location>
        <begin position="167"/>
        <end position="191"/>
    </location>
</feature>
<protein>
    <submittedName>
        <fullName evidence="7">Amino acid permease</fullName>
    </submittedName>
</protein>
<dbReference type="PANTHER" id="PTHR42770:SF7">
    <property type="entry name" value="MEMBRANE PROTEIN"/>
    <property type="match status" value="1"/>
</dbReference>
<dbReference type="InterPro" id="IPR050367">
    <property type="entry name" value="APC_superfamily"/>
</dbReference>
<dbReference type="PIRSF" id="PIRSF006060">
    <property type="entry name" value="AA_transporter"/>
    <property type="match status" value="1"/>
</dbReference>
<dbReference type="GO" id="GO:0005886">
    <property type="term" value="C:plasma membrane"/>
    <property type="evidence" value="ECO:0007669"/>
    <property type="project" value="UniProtKB-SubCell"/>
</dbReference>
<feature type="transmembrane region" description="Helical" evidence="6">
    <location>
        <begin position="245"/>
        <end position="271"/>
    </location>
</feature>
<evidence type="ECO:0000256" key="4">
    <source>
        <dbReference type="ARBA" id="ARBA00022989"/>
    </source>
</evidence>
<evidence type="ECO:0000313" key="8">
    <source>
        <dbReference type="Proteomes" id="UP000612362"/>
    </source>
</evidence>
<keyword evidence="2" id="KW-1003">Cell membrane</keyword>
<keyword evidence="5 6" id="KW-0472">Membrane</keyword>
<dbReference type="Pfam" id="PF13520">
    <property type="entry name" value="AA_permease_2"/>
    <property type="match status" value="1"/>
</dbReference>
<evidence type="ECO:0000313" key="7">
    <source>
        <dbReference type="EMBL" id="GHO42435.1"/>
    </source>
</evidence>
<dbReference type="AlphaFoldDB" id="A0A8J3HWQ8"/>
<feature type="transmembrane region" description="Helical" evidence="6">
    <location>
        <begin position="410"/>
        <end position="434"/>
    </location>
</feature>
<dbReference type="EMBL" id="BNJF01000001">
    <property type="protein sequence ID" value="GHO42435.1"/>
    <property type="molecule type" value="Genomic_DNA"/>
</dbReference>
<comment type="subcellular location">
    <subcellularLocation>
        <location evidence="1">Cell membrane</location>
        <topology evidence="1">Multi-pass membrane protein</topology>
    </subcellularLocation>
</comment>
<feature type="transmembrane region" description="Helical" evidence="6">
    <location>
        <begin position="102"/>
        <end position="121"/>
    </location>
</feature>
<accession>A0A8J3HWQ8</accession>
<keyword evidence="4 6" id="KW-1133">Transmembrane helix</keyword>
<dbReference type="Gene3D" id="1.20.1740.10">
    <property type="entry name" value="Amino acid/polyamine transporter I"/>
    <property type="match status" value="1"/>
</dbReference>
<dbReference type="GO" id="GO:0022857">
    <property type="term" value="F:transmembrane transporter activity"/>
    <property type="evidence" value="ECO:0007669"/>
    <property type="project" value="InterPro"/>
</dbReference>
<dbReference type="InterPro" id="IPR002293">
    <property type="entry name" value="AA/rel_permease1"/>
</dbReference>
<evidence type="ECO:0000256" key="6">
    <source>
        <dbReference type="SAM" id="Phobius"/>
    </source>
</evidence>
<keyword evidence="8" id="KW-1185">Reference proteome</keyword>
<feature type="transmembrane region" description="Helical" evidence="6">
    <location>
        <begin position="440"/>
        <end position="461"/>
    </location>
</feature>
<sequence length="468" mass="50399">MSDVPIQQPADDERVSSLRQNTLGLRHAIIISVAVMSPAASIFFNTIPQAGLVGAAIPLCYLIGFLIALLVANQYSEFSREIPSSGSAYTFVTEGLGPIPGFLTAWVGLAAIIVGVPYSFVLLGANLQTLVQRWFGLNLHWSFWFVLAIGLAFAICYLGVRQSMNIDFAFLAFEIGICLILAGIVLFRVGQQGGLTLVPFTLQTIPRGGDITVGIVLATLSFIGFETAATLGEETRNPHRNIPRAVFGSMIVVGVFYVLMAYVSTVGYGITNMATGFANDPAPFDTLGRQYSGPVLAVLIDIVGLLSFFSAALAIINGGARILYTVGRDGLLPHWTAWLHPVRQNPIGSITMLCILGLIVGIPLGLLFTPIQAFSFLGTLDALLILIIYALVALASIVFFLRKRRERFRIFLHGILPGVSLLIILGILGAVVISPSPWPLNLLPFVLIAWLLIGGGLIFFLRDKLTNA</sequence>
<dbReference type="RefSeq" id="WP_220191975.1">
    <property type="nucleotide sequence ID" value="NZ_BNJF01000001.1"/>
</dbReference>
<gene>
    <name evidence="7" type="ORF">KSX_05980</name>
</gene>
<evidence type="ECO:0000256" key="1">
    <source>
        <dbReference type="ARBA" id="ARBA00004651"/>
    </source>
</evidence>
<proteinExistence type="predicted"/>
<reference evidence="7" key="1">
    <citation type="submission" date="2020-10" db="EMBL/GenBank/DDBJ databases">
        <title>Taxonomic study of unclassified bacteria belonging to the class Ktedonobacteria.</title>
        <authorList>
            <person name="Yabe S."/>
            <person name="Wang C.M."/>
            <person name="Zheng Y."/>
            <person name="Sakai Y."/>
            <person name="Cavaletti L."/>
            <person name="Monciardini P."/>
            <person name="Donadio S."/>
        </authorList>
    </citation>
    <scope>NUCLEOTIDE SEQUENCE</scope>
    <source>
        <strain evidence="7">SOSP1-1</strain>
    </source>
</reference>
<feature type="transmembrane region" description="Helical" evidence="6">
    <location>
        <begin position="291"/>
        <end position="316"/>
    </location>
</feature>
<comment type="caution">
    <text evidence="7">The sequence shown here is derived from an EMBL/GenBank/DDBJ whole genome shotgun (WGS) entry which is preliminary data.</text>
</comment>
<dbReference type="Proteomes" id="UP000612362">
    <property type="component" value="Unassembled WGS sequence"/>
</dbReference>
<evidence type="ECO:0000256" key="2">
    <source>
        <dbReference type="ARBA" id="ARBA00022475"/>
    </source>
</evidence>
<dbReference type="PANTHER" id="PTHR42770">
    <property type="entry name" value="AMINO ACID TRANSPORTER-RELATED"/>
    <property type="match status" value="1"/>
</dbReference>
<feature type="transmembrane region" description="Helical" evidence="6">
    <location>
        <begin position="383"/>
        <end position="401"/>
    </location>
</feature>
<name>A0A8J3HWQ8_9CHLR</name>